<keyword evidence="4" id="KW-1185">Reference proteome</keyword>
<dbReference type="EMBL" id="JAQQAF010000004">
    <property type="protein sequence ID" value="KAJ8492766.1"/>
    <property type="molecule type" value="Genomic_DNA"/>
</dbReference>
<reference evidence="3 4" key="1">
    <citation type="submission" date="2022-12" db="EMBL/GenBank/DDBJ databases">
        <title>Chromosome-scale assembly of the Ensete ventricosum genome.</title>
        <authorList>
            <person name="Dussert Y."/>
            <person name="Stocks J."/>
            <person name="Wendawek A."/>
            <person name="Woldeyes F."/>
            <person name="Nichols R.A."/>
            <person name="Borrell J.S."/>
        </authorList>
    </citation>
    <scope>NUCLEOTIDE SEQUENCE [LARGE SCALE GENOMIC DNA]</scope>
    <source>
        <strain evidence="4">cv. Maze</strain>
        <tissue evidence="3">Seeds</tissue>
    </source>
</reference>
<comment type="similarity">
    <text evidence="2">Belongs to the POMP/UMP1 family.</text>
</comment>
<organism evidence="3 4">
    <name type="scientific">Ensete ventricosum</name>
    <name type="common">Abyssinian banana</name>
    <name type="synonym">Musa ensete</name>
    <dbReference type="NCBI Taxonomy" id="4639"/>
    <lineage>
        <taxon>Eukaryota</taxon>
        <taxon>Viridiplantae</taxon>
        <taxon>Streptophyta</taxon>
        <taxon>Embryophyta</taxon>
        <taxon>Tracheophyta</taxon>
        <taxon>Spermatophyta</taxon>
        <taxon>Magnoliopsida</taxon>
        <taxon>Liliopsida</taxon>
        <taxon>Zingiberales</taxon>
        <taxon>Musaceae</taxon>
        <taxon>Ensete</taxon>
    </lineage>
</organism>
<dbReference type="Pfam" id="PF05348">
    <property type="entry name" value="UMP1"/>
    <property type="match status" value="1"/>
</dbReference>
<accession>A0AAV8RC07</accession>
<evidence type="ECO:0000313" key="4">
    <source>
        <dbReference type="Proteomes" id="UP001222027"/>
    </source>
</evidence>
<dbReference type="InterPro" id="IPR008012">
    <property type="entry name" value="Ump1"/>
</dbReference>
<name>A0AAV8RC07_ENSVE</name>
<keyword evidence="1" id="KW-0143">Chaperone</keyword>
<protein>
    <recommendedName>
        <fullName evidence="5">Proteasome maturation factor UMP1</fullName>
    </recommendedName>
</protein>
<sequence>MLSGGDGDGWTRILGGEKEDGLGLYLRIAFNLRRDLDAQILSRFQRPPGTLPTSMLGFEALTGGLDDFTFEDYLNFPLDSETSRPPDMHRAMEVRLGISKGPVCPPLILSYT</sequence>
<comment type="caution">
    <text evidence="3">The sequence shown here is derived from an EMBL/GenBank/DDBJ whole genome shotgun (WGS) entry which is preliminary data.</text>
</comment>
<evidence type="ECO:0008006" key="5">
    <source>
        <dbReference type="Google" id="ProtNLM"/>
    </source>
</evidence>
<evidence type="ECO:0000256" key="1">
    <source>
        <dbReference type="ARBA" id="ARBA00023186"/>
    </source>
</evidence>
<dbReference type="AlphaFoldDB" id="A0AAV8RC07"/>
<evidence type="ECO:0000256" key="2">
    <source>
        <dbReference type="ARBA" id="ARBA00043974"/>
    </source>
</evidence>
<proteinExistence type="inferred from homology"/>
<dbReference type="GO" id="GO:0043248">
    <property type="term" value="P:proteasome assembly"/>
    <property type="evidence" value="ECO:0007669"/>
    <property type="project" value="InterPro"/>
</dbReference>
<gene>
    <name evidence="3" type="ORF">OPV22_014487</name>
</gene>
<dbReference type="Proteomes" id="UP001222027">
    <property type="component" value="Unassembled WGS sequence"/>
</dbReference>
<dbReference type="GO" id="GO:0005737">
    <property type="term" value="C:cytoplasm"/>
    <property type="evidence" value="ECO:0007669"/>
    <property type="project" value="TreeGrafter"/>
</dbReference>
<evidence type="ECO:0000313" key="3">
    <source>
        <dbReference type="EMBL" id="KAJ8492766.1"/>
    </source>
</evidence>
<dbReference type="PANTHER" id="PTHR12828:SF3">
    <property type="entry name" value="PROTEASOME MATURATION PROTEIN"/>
    <property type="match status" value="1"/>
</dbReference>
<dbReference type="GO" id="GO:0005634">
    <property type="term" value="C:nucleus"/>
    <property type="evidence" value="ECO:0007669"/>
    <property type="project" value="TreeGrafter"/>
</dbReference>
<dbReference type="PANTHER" id="PTHR12828">
    <property type="entry name" value="PROTEASOME MATURATION PROTEIN UMP1"/>
    <property type="match status" value="1"/>
</dbReference>